<reference evidence="2" key="1">
    <citation type="submission" date="2017-08" db="EMBL/GenBank/DDBJ databases">
        <authorList>
            <person name="Imhoff J.F."/>
            <person name="Rahn T."/>
            <person name="Kuenzel S."/>
            <person name="Neulinger S.C."/>
        </authorList>
    </citation>
    <scope>NUCLEOTIDE SEQUENCE</scope>
    <source>
        <strain evidence="2">DSM 11080</strain>
    </source>
</reference>
<comment type="caution">
    <text evidence="2">The sequence shown here is derived from an EMBL/GenBank/DDBJ whole genome shotgun (WGS) entry which is preliminary data.</text>
</comment>
<dbReference type="PANTHER" id="PTHR33531:SF7">
    <property type="entry name" value="HYPOTHETICAL MEMBRANE PROTEIN, CONSERVED"/>
    <property type="match status" value="1"/>
</dbReference>
<dbReference type="Pfam" id="PF02915">
    <property type="entry name" value="Rubrerythrin"/>
    <property type="match status" value="1"/>
</dbReference>
<dbReference type="InterPro" id="IPR003251">
    <property type="entry name" value="Rr_diiron-bd_dom"/>
</dbReference>
<dbReference type="InterPro" id="IPR012347">
    <property type="entry name" value="Ferritin-like"/>
</dbReference>
<dbReference type="Proteomes" id="UP001296776">
    <property type="component" value="Unassembled WGS sequence"/>
</dbReference>
<name>A0AAJ0XCG7_9GAMM</name>
<evidence type="ECO:0000313" key="3">
    <source>
        <dbReference type="Proteomes" id="UP001296776"/>
    </source>
</evidence>
<dbReference type="Gene3D" id="1.20.1260.10">
    <property type="match status" value="1"/>
</dbReference>
<sequence>MIGADDMQSEVTVSVSTDSMSRMTSDEVLKIAMAFEQSAYQFYSALAKKLEPDLRTLVTELAEEELEHYSLLEQLSRADDLMQFRYQAIARAPTTERFGSYIRLPDLQDVKGEDDILAYAEARERTAHEHYSYLAELTPPGPLRKLFAFLRDEEAKHLESVETRWAKTYSIP</sequence>
<proteinExistence type="predicted"/>
<keyword evidence="3" id="KW-1185">Reference proteome</keyword>
<evidence type="ECO:0000313" key="2">
    <source>
        <dbReference type="EMBL" id="MBK1707180.1"/>
    </source>
</evidence>
<dbReference type="CDD" id="cd01045">
    <property type="entry name" value="Ferritin_like_AB"/>
    <property type="match status" value="1"/>
</dbReference>
<reference evidence="2" key="2">
    <citation type="journal article" date="2020" name="Microorganisms">
        <title>Osmotic Adaptation and Compatible Solute Biosynthesis of Phototrophic Bacteria as Revealed from Genome Analyses.</title>
        <authorList>
            <person name="Imhoff J.F."/>
            <person name="Rahn T."/>
            <person name="Kunzel S."/>
            <person name="Keller A."/>
            <person name="Neulinger S.C."/>
        </authorList>
    </citation>
    <scope>NUCLEOTIDE SEQUENCE</scope>
    <source>
        <strain evidence="2">DSM 11080</strain>
    </source>
</reference>
<dbReference type="GO" id="GO:0046872">
    <property type="term" value="F:metal ion binding"/>
    <property type="evidence" value="ECO:0007669"/>
    <property type="project" value="InterPro"/>
</dbReference>
<dbReference type="PANTHER" id="PTHR33531">
    <property type="entry name" value="RUBRERYTHRIN SUBFAMILY"/>
    <property type="match status" value="1"/>
</dbReference>
<dbReference type="AlphaFoldDB" id="A0AAJ0XCG7"/>
<organism evidence="2 3">
    <name type="scientific">Halochromatium glycolicum</name>
    <dbReference type="NCBI Taxonomy" id="85075"/>
    <lineage>
        <taxon>Bacteria</taxon>
        <taxon>Pseudomonadati</taxon>
        <taxon>Pseudomonadota</taxon>
        <taxon>Gammaproteobacteria</taxon>
        <taxon>Chromatiales</taxon>
        <taxon>Chromatiaceae</taxon>
        <taxon>Halochromatium</taxon>
    </lineage>
</organism>
<dbReference type="SUPFAM" id="SSF47240">
    <property type="entry name" value="Ferritin-like"/>
    <property type="match status" value="1"/>
</dbReference>
<gene>
    <name evidence="2" type="ORF">CKO40_22255</name>
</gene>
<accession>A0AAJ0XCG7</accession>
<dbReference type="GO" id="GO:0016491">
    <property type="term" value="F:oxidoreductase activity"/>
    <property type="evidence" value="ECO:0007669"/>
    <property type="project" value="InterPro"/>
</dbReference>
<dbReference type="EMBL" id="NRSJ01000069">
    <property type="protein sequence ID" value="MBK1707180.1"/>
    <property type="molecule type" value="Genomic_DNA"/>
</dbReference>
<evidence type="ECO:0000259" key="1">
    <source>
        <dbReference type="Pfam" id="PF02915"/>
    </source>
</evidence>
<dbReference type="InterPro" id="IPR009078">
    <property type="entry name" value="Ferritin-like_SF"/>
</dbReference>
<protein>
    <recommendedName>
        <fullName evidence="1">Rubrerythrin diiron-binding domain-containing protein</fullName>
    </recommendedName>
</protein>
<feature type="domain" description="Rubrerythrin diiron-binding" evidence="1">
    <location>
        <begin position="27"/>
        <end position="160"/>
    </location>
</feature>